<sequence length="202" mass="21903">MRRGRDRLLTQLRPHVSDERVLQAVHDVPRDRFVPARLASDAWDNVPLPIGSDQTISQPLIVARMCELLALRGGERILDVGTGSGYHAAILARLGAHVWSVERHPALSERAAQNLAAAGIDNVTLLVGDGSQGLPAEAPFDAINVAAAASTVPLALEAQLVEGGRLVVPVQEDEQRLVLIRRTADGFERRSLERVRFVPLVS</sequence>
<keyword evidence="3 7" id="KW-0963">Cytoplasm</keyword>
<dbReference type="Proteomes" id="UP001147700">
    <property type="component" value="Unassembled WGS sequence"/>
</dbReference>
<keyword evidence="6 7" id="KW-0949">S-adenosyl-L-methionine</keyword>
<dbReference type="EC" id="2.1.1.77" evidence="7"/>
<dbReference type="GO" id="GO:0032259">
    <property type="term" value="P:methylation"/>
    <property type="evidence" value="ECO:0007669"/>
    <property type="project" value="UniProtKB-KW"/>
</dbReference>
<evidence type="ECO:0000313" key="8">
    <source>
        <dbReference type="EMBL" id="MDA0140725.1"/>
    </source>
</evidence>
<dbReference type="CDD" id="cd02440">
    <property type="entry name" value="AdoMet_MTases"/>
    <property type="match status" value="1"/>
</dbReference>
<gene>
    <name evidence="7" type="primary">pcm</name>
    <name evidence="8" type="ORF">OJ962_24730</name>
</gene>
<evidence type="ECO:0000256" key="5">
    <source>
        <dbReference type="ARBA" id="ARBA00022679"/>
    </source>
</evidence>
<dbReference type="InterPro" id="IPR029063">
    <property type="entry name" value="SAM-dependent_MTases_sf"/>
</dbReference>
<dbReference type="SUPFAM" id="SSF53335">
    <property type="entry name" value="S-adenosyl-L-methionine-dependent methyltransferases"/>
    <property type="match status" value="1"/>
</dbReference>
<dbReference type="Gene3D" id="3.40.50.150">
    <property type="entry name" value="Vaccinia Virus protein VP39"/>
    <property type="match status" value="1"/>
</dbReference>
<dbReference type="PANTHER" id="PTHR11579">
    <property type="entry name" value="PROTEIN-L-ISOASPARTATE O-METHYLTRANSFERASE"/>
    <property type="match status" value="1"/>
</dbReference>
<evidence type="ECO:0000256" key="4">
    <source>
        <dbReference type="ARBA" id="ARBA00022603"/>
    </source>
</evidence>
<dbReference type="PROSITE" id="PS01279">
    <property type="entry name" value="PCMT"/>
    <property type="match status" value="1"/>
</dbReference>
<evidence type="ECO:0000313" key="9">
    <source>
        <dbReference type="Proteomes" id="UP001147700"/>
    </source>
</evidence>
<keyword evidence="5 7" id="KW-0808">Transferase</keyword>
<comment type="similarity">
    <text evidence="2 7">Belongs to the methyltransferase superfamily. L-isoaspartyl/D-aspartyl protein methyltransferase family.</text>
</comment>
<keyword evidence="4 7" id="KW-0489">Methyltransferase</keyword>
<protein>
    <recommendedName>
        <fullName evidence="7">Protein-L-isoaspartate O-methyltransferase</fullName>
        <ecNumber evidence="7">2.1.1.77</ecNumber>
    </recommendedName>
    <alternativeName>
        <fullName evidence="7">L-isoaspartyl protein carboxyl methyltransferase</fullName>
    </alternativeName>
    <alternativeName>
        <fullName evidence="7">Protein L-isoaspartyl methyltransferase</fullName>
    </alternativeName>
    <alternativeName>
        <fullName evidence="7">Protein-beta-aspartate methyltransferase</fullName>
        <shortName evidence="7">PIMT</shortName>
    </alternativeName>
</protein>
<comment type="function">
    <text evidence="7">Catalyzes the methyl esterification of L-isoaspartyl residues in peptides and proteins that result from spontaneous decomposition of normal L-aspartyl and L-asparaginyl residues. It plays a role in the repair and/or degradation of damaged proteins.</text>
</comment>
<evidence type="ECO:0000256" key="3">
    <source>
        <dbReference type="ARBA" id="ARBA00022490"/>
    </source>
</evidence>
<dbReference type="NCBIfam" id="TIGR00080">
    <property type="entry name" value="pimt"/>
    <property type="match status" value="1"/>
</dbReference>
<dbReference type="NCBIfam" id="NF001453">
    <property type="entry name" value="PRK00312.1"/>
    <property type="match status" value="1"/>
</dbReference>
<comment type="subcellular location">
    <subcellularLocation>
        <location evidence="1 7">Cytoplasm</location>
    </subcellularLocation>
</comment>
<accession>A0ABT4RR22</accession>
<feature type="active site" evidence="7">
    <location>
        <position position="57"/>
    </location>
</feature>
<evidence type="ECO:0000256" key="7">
    <source>
        <dbReference type="HAMAP-Rule" id="MF_00090"/>
    </source>
</evidence>
<proteinExistence type="inferred from homology"/>
<keyword evidence="9" id="KW-1185">Reference proteome</keyword>
<evidence type="ECO:0000256" key="6">
    <source>
        <dbReference type="ARBA" id="ARBA00022691"/>
    </source>
</evidence>
<evidence type="ECO:0000256" key="2">
    <source>
        <dbReference type="ARBA" id="ARBA00005369"/>
    </source>
</evidence>
<dbReference type="PANTHER" id="PTHR11579:SF0">
    <property type="entry name" value="PROTEIN-L-ISOASPARTATE(D-ASPARTATE) O-METHYLTRANSFERASE"/>
    <property type="match status" value="1"/>
</dbReference>
<evidence type="ECO:0000256" key="1">
    <source>
        <dbReference type="ARBA" id="ARBA00004496"/>
    </source>
</evidence>
<dbReference type="InterPro" id="IPR000682">
    <property type="entry name" value="PCMT"/>
</dbReference>
<dbReference type="EMBL" id="JAPCID010000044">
    <property type="protein sequence ID" value="MDA0140725.1"/>
    <property type="molecule type" value="Genomic_DNA"/>
</dbReference>
<organism evidence="8 9">
    <name type="scientific">Solirubrobacter deserti</name>
    <dbReference type="NCBI Taxonomy" id="2282478"/>
    <lineage>
        <taxon>Bacteria</taxon>
        <taxon>Bacillati</taxon>
        <taxon>Actinomycetota</taxon>
        <taxon>Thermoleophilia</taxon>
        <taxon>Solirubrobacterales</taxon>
        <taxon>Solirubrobacteraceae</taxon>
        <taxon>Solirubrobacter</taxon>
    </lineage>
</organism>
<dbReference type="RefSeq" id="WP_202958114.1">
    <property type="nucleotide sequence ID" value="NZ_JAPCID010000044.1"/>
</dbReference>
<reference evidence="8" key="1">
    <citation type="submission" date="2022-10" db="EMBL/GenBank/DDBJ databases">
        <title>The WGS of Solirubrobacter sp. CPCC 204708.</title>
        <authorList>
            <person name="Jiang Z."/>
        </authorList>
    </citation>
    <scope>NUCLEOTIDE SEQUENCE</scope>
    <source>
        <strain evidence="8">CPCC 204708</strain>
    </source>
</reference>
<dbReference type="Pfam" id="PF01135">
    <property type="entry name" value="PCMT"/>
    <property type="match status" value="1"/>
</dbReference>
<dbReference type="HAMAP" id="MF_00090">
    <property type="entry name" value="PIMT"/>
    <property type="match status" value="1"/>
</dbReference>
<comment type="catalytic activity">
    <reaction evidence="7">
        <text>[protein]-L-isoaspartate + S-adenosyl-L-methionine = [protein]-L-isoaspartate alpha-methyl ester + S-adenosyl-L-homocysteine</text>
        <dbReference type="Rhea" id="RHEA:12705"/>
        <dbReference type="Rhea" id="RHEA-COMP:12143"/>
        <dbReference type="Rhea" id="RHEA-COMP:12144"/>
        <dbReference type="ChEBI" id="CHEBI:57856"/>
        <dbReference type="ChEBI" id="CHEBI:59789"/>
        <dbReference type="ChEBI" id="CHEBI:90596"/>
        <dbReference type="ChEBI" id="CHEBI:90598"/>
        <dbReference type="EC" id="2.1.1.77"/>
    </reaction>
</comment>
<comment type="caution">
    <text evidence="8">The sequence shown here is derived from an EMBL/GenBank/DDBJ whole genome shotgun (WGS) entry which is preliminary data.</text>
</comment>
<dbReference type="GO" id="GO:0004719">
    <property type="term" value="F:protein-L-isoaspartate (D-aspartate) O-methyltransferase activity"/>
    <property type="evidence" value="ECO:0007669"/>
    <property type="project" value="UniProtKB-EC"/>
</dbReference>
<name>A0ABT4RR22_9ACTN</name>